<reference evidence="2" key="1">
    <citation type="submission" date="2020-02" db="EMBL/GenBank/DDBJ databases">
        <authorList>
            <person name="Meier V. D."/>
        </authorList>
    </citation>
    <scope>NUCLEOTIDE SEQUENCE</scope>
    <source>
        <strain evidence="2">AVDCRST_MAG89</strain>
    </source>
</reference>
<sequence>LSHLSRRRAPEPGQPGGAVRAGEAVRRAVGVHRPRQVRPPRRAVHAEGARPGL</sequence>
<feature type="region of interest" description="Disordered" evidence="1">
    <location>
        <begin position="1"/>
        <end position="53"/>
    </location>
</feature>
<feature type="non-terminal residue" evidence="2">
    <location>
        <position position="1"/>
    </location>
</feature>
<evidence type="ECO:0000313" key="2">
    <source>
        <dbReference type="EMBL" id="CAA9295875.1"/>
    </source>
</evidence>
<feature type="non-terminal residue" evidence="2">
    <location>
        <position position="53"/>
    </location>
</feature>
<feature type="compositionally biased region" description="Basic residues" evidence="1">
    <location>
        <begin position="29"/>
        <end position="43"/>
    </location>
</feature>
<feature type="compositionally biased region" description="Basic and acidic residues" evidence="1">
    <location>
        <begin position="44"/>
        <end position="53"/>
    </location>
</feature>
<proteinExistence type="predicted"/>
<dbReference type="AlphaFoldDB" id="A0A6J4K552"/>
<name>A0A6J4K552_9BACT</name>
<dbReference type="EMBL" id="CADCTV010000029">
    <property type="protein sequence ID" value="CAA9295875.1"/>
    <property type="molecule type" value="Genomic_DNA"/>
</dbReference>
<accession>A0A6J4K552</accession>
<protein>
    <submittedName>
        <fullName evidence="2">Uncharacterized protein</fullName>
    </submittedName>
</protein>
<gene>
    <name evidence="2" type="ORF">AVDCRST_MAG89-129</name>
</gene>
<organism evidence="2">
    <name type="scientific">uncultured Gemmatimonadota bacterium</name>
    <dbReference type="NCBI Taxonomy" id="203437"/>
    <lineage>
        <taxon>Bacteria</taxon>
        <taxon>Pseudomonadati</taxon>
        <taxon>Gemmatimonadota</taxon>
        <taxon>environmental samples</taxon>
    </lineage>
</organism>
<evidence type="ECO:0000256" key="1">
    <source>
        <dbReference type="SAM" id="MobiDB-lite"/>
    </source>
</evidence>